<dbReference type="InterPro" id="IPR029044">
    <property type="entry name" value="Nucleotide-diphossugar_trans"/>
</dbReference>
<evidence type="ECO:0000259" key="4">
    <source>
        <dbReference type="Pfam" id="PF00535"/>
    </source>
</evidence>
<keyword evidence="3" id="KW-0808">Transferase</keyword>
<protein>
    <submittedName>
        <fullName evidence="5">Glycos_transf_2</fullName>
    </submittedName>
</protein>
<proteinExistence type="inferred from homology"/>
<dbReference type="Pfam" id="PF00535">
    <property type="entry name" value="Glycos_transf_2"/>
    <property type="match status" value="1"/>
</dbReference>
<dbReference type="Gene3D" id="3.90.550.10">
    <property type="entry name" value="Spore Coat Polysaccharide Biosynthesis Protein SpsA, Chain A"/>
    <property type="match status" value="1"/>
</dbReference>
<dbReference type="EMBL" id="KF119802">
    <property type="protein sequence ID" value="AIA87070.1"/>
    <property type="molecule type" value="Genomic_DNA"/>
</dbReference>
<comment type="similarity">
    <text evidence="1">Belongs to the glycosyltransferase 2 family.</text>
</comment>
<dbReference type="InterPro" id="IPR050834">
    <property type="entry name" value="Glycosyltransf_2"/>
</dbReference>
<feature type="domain" description="Glycosyltransferase 2-like" evidence="4">
    <location>
        <begin position="1"/>
        <end position="97"/>
    </location>
</feature>
<organism evidence="5">
    <name type="scientific">uncultured Lactobacillus sp</name>
    <dbReference type="NCBI Taxonomy" id="153152"/>
    <lineage>
        <taxon>Bacteria</taxon>
        <taxon>Bacillati</taxon>
        <taxon>Bacillota</taxon>
        <taxon>Bacilli</taxon>
        <taxon>Lactobacillales</taxon>
        <taxon>Lactobacillaceae</taxon>
        <taxon>Lactobacillus</taxon>
        <taxon>environmental samples</taxon>
    </lineage>
</organism>
<reference evidence="5" key="1">
    <citation type="journal article" date="2013" name="Environ. Microbiol.">
        <title>Seasonally variable intestinal metagenomes of the red palm weevil (Rhynchophorus ferrugineus).</title>
        <authorList>
            <person name="Jia S."/>
            <person name="Zhang X."/>
            <person name="Zhang G."/>
            <person name="Yin A."/>
            <person name="Zhang S."/>
            <person name="Li F."/>
            <person name="Wang L."/>
            <person name="Zhao D."/>
            <person name="Yun Q."/>
            <person name="Tala"/>
            <person name="Wang J."/>
            <person name="Sun G."/>
            <person name="Baabdullah M."/>
            <person name="Yu X."/>
            <person name="Hu S."/>
            <person name="Al-Mssallem I.S."/>
            <person name="Yu J."/>
        </authorList>
    </citation>
    <scope>NUCLEOTIDE SEQUENCE</scope>
</reference>
<sequence length="100" mass="11244">MATYNGADYFQEQLSSIERQSHEDWALYITDDHSTDPTGRQIAEATRRDSRVHALPPPEFGGSAKANFLSGLRLLPSGPVMLCDQDDWWFEDKVSLAVSE</sequence>
<dbReference type="GO" id="GO:0016757">
    <property type="term" value="F:glycosyltransferase activity"/>
    <property type="evidence" value="ECO:0007669"/>
    <property type="project" value="UniProtKB-KW"/>
</dbReference>
<keyword evidence="2" id="KW-0328">Glycosyltransferase</keyword>
<dbReference type="PANTHER" id="PTHR43685:SF5">
    <property type="entry name" value="GLYCOSYLTRANSFERASE EPSE-RELATED"/>
    <property type="match status" value="1"/>
</dbReference>
<evidence type="ECO:0000313" key="5">
    <source>
        <dbReference type="EMBL" id="AIA87070.1"/>
    </source>
</evidence>
<dbReference type="PANTHER" id="PTHR43685">
    <property type="entry name" value="GLYCOSYLTRANSFERASE"/>
    <property type="match status" value="1"/>
</dbReference>
<dbReference type="SUPFAM" id="SSF53448">
    <property type="entry name" value="Nucleotide-diphospho-sugar transferases"/>
    <property type="match status" value="1"/>
</dbReference>
<feature type="non-terminal residue" evidence="5">
    <location>
        <position position="100"/>
    </location>
</feature>
<evidence type="ECO:0000256" key="1">
    <source>
        <dbReference type="ARBA" id="ARBA00006739"/>
    </source>
</evidence>
<name>A0A060C201_9LACO</name>
<dbReference type="InterPro" id="IPR001173">
    <property type="entry name" value="Glyco_trans_2-like"/>
</dbReference>
<dbReference type="AlphaFoldDB" id="A0A060C201"/>
<accession>A0A060C201</accession>
<evidence type="ECO:0000256" key="3">
    <source>
        <dbReference type="ARBA" id="ARBA00022679"/>
    </source>
</evidence>
<evidence type="ECO:0000256" key="2">
    <source>
        <dbReference type="ARBA" id="ARBA00022676"/>
    </source>
</evidence>